<dbReference type="InterPro" id="IPR037679">
    <property type="entry name" value="Apc5"/>
</dbReference>
<comment type="function">
    <text evidence="8">Component of the anaphase promoting complex/cyclosome (APC/C), a cell cycle-regulated E3 ubiquitin ligase that controls progression through mitosis and the G1 phase of the cell cycle. The APC/C complex acts by mediating ubiquitination and subsequent degradation of target proteins: it mainly mediates the formation of 'Lys-11'-linked polyubiquitin chains and, to a lower extent, the formation of 'Lys-48'- and 'Lys-63'-linked polyubiquitin chains. The APC/C complex catalyzes assembly of branched 'Lys-11'-/'Lys-48'-linked branched ubiquitin chains on target proteins.</text>
</comment>
<dbReference type="GO" id="GO:0005680">
    <property type="term" value="C:anaphase-promoting complex"/>
    <property type="evidence" value="ECO:0007669"/>
    <property type="project" value="InterPro"/>
</dbReference>
<evidence type="ECO:0000256" key="4">
    <source>
        <dbReference type="ARBA" id="ARBA00022776"/>
    </source>
</evidence>
<protein>
    <recommendedName>
        <fullName evidence="2">Anaphase-promoting complex subunit 5</fullName>
    </recommendedName>
    <alternativeName>
        <fullName evidence="7">Cyclosome subunit 5</fullName>
    </alternativeName>
</protein>
<sequence>MELIVTPYRICTSIFIKVYCGQKANLGPKENGRICLFVLDIIRQNEYTFKQLIEMIDAKCDSIINMQFRKLIDDTIVDINNLFELVKQMRDCSHIDNNSVAGLYLRKLTIYFDRLTHQACSRLYDDLIVYVSYPTAASVRRRGPSVAWQTPRTTRSSGVQQQQASANTSDYSFRQQQHNARPIYQVNHEITRLQANEDRAMNPRDLYEAIKRPNNTCKSDAAFLRYLNLLRVNESVGSKHLLLAYFDMVSDTVSRSYSALNYAIWYLHHGEYKRAIECLQECYCCAQAADDDKCLLIALMWLARILIQAKQKNSSKYNVRALLELVRKRSHKAGMAYVQAMSSMTLEQLIGPVDDSEKLKKSSEILKQVAHSSRQQNLLLATSNQPNPLDKEDGLPSAEVLAVRNSMNDVLAMYYALLSAHLSLMDANQSSALASQTLLHFDLIEKCGNEDVFLMNENTFIAIRNLAHHVWNSTRDIQLVREILVDLCSNKIPKHRTDNHSIWRQAYAEISFEHHIEQENWSEASKMISIIKETDQDGAQLRKAELLKCLGVNDEALHQVDELIKRIEFEERNLTDPVDSTQFEHATRDSKPKDNGASRFDEPSASVQPSLSIEHRSFIKSKALLLRAVLLNDEPKILESLQYATENRFMHIKTACLMQLASRWVDKTDEIMDSIVVEVFANGTRLEKQELRKLLAR</sequence>
<dbReference type="EMBL" id="GGYP01002455">
    <property type="protein sequence ID" value="MDE47226.1"/>
    <property type="molecule type" value="Transcribed_RNA"/>
</dbReference>
<keyword evidence="4" id="KW-0498">Mitosis</keyword>
<dbReference type="PANTHER" id="PTHR12830:SF9">
    <property type="entry name" value="ANAPHASE-PROMOTING COMPLEX SUBUNIT 5"/>
    <property type="match status" value="1"/>
</dbReference>
<evidence type="ECO:0000256" key="6">
    <source>
        <dbReference type="ARBA" id="ARBA00023306"/>
    </source>
</evidence>
<dbReference type="AlphaFoldDB" id="A0A6G1S9N5"/>
<reference evidence="11" key="1">
    <citation type="submission" date="2018-10" db="EMBL/GenBank/DDBJ databases">
        <title>Transcriptome assembly of Aceria tosichella (Wheat curl mite) Type 2.</title>
        <authorList>
            <person name="Scully E.D."/>
            <person name="Geib S.M."/>
            <person name="Palmer N.A."/>
            <person name="Gupta A.K."/>
            <person name="Sarath G."/>
            <person name="Tatineni S."/>
        </authorList>
    </citation>
    <scope>NUCLEOTIDE SEQUENCE</scope>
    <source>
        <strain evidence="11">LincolnNE</strain>
    </source>
</reference>
<feature type="compositionally biased region" description="Basic and acidic residues" evidence="9">
    <location>
        <begin position="585"/>
        <end position="602"/>
    </location>
</feature>
<proteinExistence type="inferred from homology"/>
<accession>A0A6G1S9N5</accession>
<dbReference type="Pfam" id="PF12862">
    <property type="entry name" value="ANAPC5"/>
    <property type="match status" value="1"/>
</dbReference>
<evidence type="ECO:0000313" key="11">
    <source>
        <dbReference type="EMBL" id="MDE47226.1"/>
    </source>
</evidence>
<dbReference type="UniPathway" id="UPA00143"/>
<evidence type="ECO:0000259" key="10">
    <source>
        <dbReference type="Pfam" id="PF12862"/>
    </source>
</evidence>
<dbReference type="GO" id="GO:0031145">
    <property type="term" value="P:anaphase-promoting complex-dependent catabolic process"/>
    <property type="evidence" value="ECO:0007669"/>
    <property type="project" value="TreeGrafter"/>
</dbReference>
<evidence type="ECO:0000256" key="7">
    <source>
        <dbReference type="ARBA" id="ARBA00031069"/>
    </source>
</evidence>
<dbReference type="InterPro" id="IPR026000">
    <property type="entry name" value="Apc5_dom"/>
</dbReference>
<keyword evidence="5" id="KW-0833">Ubl conjugation pathway</keyword>
<evidence type="ECO:0000256" key="5">
    <source>
        <dbReference type="ARBA" id="ARBA00022786"/>
    </source>
</evidence>
<dbReference type="GO" id="GO:0051301">
    <property type="term" value="P:cell division"/>
    <property type="evidence" value="ECO:0007669"/>
    <property type="project" value="UniProtKB-KW"/>
</dbReference>
<evidence type="ECO:0000256" key="8">
    <source>
        <dbReference type="ARBA" id="ARBA00045696"/>
    </source>
</evidence>
<dbReference type="SUPFAM" id="SSF48452">
    <property type="entry name" value="TPR-like"/>
    <property type="match status" value="1"/>
</dbReference>
<name>A0A6G1S9N5_9ACAR</name>
<dbReference type="PANTHER" id="PTHR12830">
    <property type="entry name" value="ANAPHASE-PROMOTING COMPLEX SUBUNIT 5"/>
    <property type="match status" value="1"/>
</dbReference>
<evidence type="ECO:0000256" key="9">
    <source>
        <dbReference type="SAM" id="MobiDB-lite"/>
    </source>
</evidence>
<dbReference type="InterPro" id="IPR011990">
    <property type="entry name" value="TPR-like_helical_dom_sf"/>
</dbReference>
<gene>
    <name evidence="11" type="primary">ANAPC5</name>
    <name evidence="11" type="ORF">g.9109</name>
</gene>
<keyword evidence="6" id="KW-0131">Cell cycle</keyword>
<feature type="domain" description="Anaphase-promoting complex subunit 5" evidence="10">
    <location>
        <begin position="223"/>
        <end position="306"/>
    </location>
</feature>
<organism evidence="11">
    <name type="scientific">Aceria tosichella</name>
    <name type="common">wheat curl mite</name>
    <dbReference type="NCBI Taxonomy" id="561515"/>
    <lineage>
        <taxon>Eukaryota</taxon>
        <taxon>Metazoa</taxon>
        <taxon>Ecdysozoa</taxon>
        <taxon>Arthropoda</taxon>
        <taxon>Chelicerata</taxon>
        <taxon>Arachnida</taxon>
        <taxon>Acari</taxon>
        <taxon>Acariformes</taxon>
        <taxon>Trombidiformes</taxon>
        <taxon>Prostigmata</taxon>
        <taxon>Eupodina</taxon>
        <taxon>Eriophyoidea</taxon>
        <taxon>Eriophyidae</taxon>
        <taxon>Eriophyinae</taxon>
        <taxon>Aceriini</taxon>
        <taxon>Aceria</taxon>
    </lineage>
</organism>
<comment type="similarity">
    <text evidence="1">Belongs to the APC5 family.</text>
</comment>
<keyword evidence="3" id="KW-0132">Cell division</keyword>
<evidence type="ECO:0000256" key="2">
    <source>
        <dbReference type="ARBA" id="ARBA00016066"/>
    </source>
</evidence>
<dbReference type="GO" id="GO:0070979">
    <property type="term" value="P:protein K11-linked ubiquitination"/>
    <property type="evidence" value="ECO:0007669"/>
    <property type="project" value="TreeGrafter"/>
</dbReference>
<feature type="region of interest" description="Disordered" evidence="9">
    <location>
        <begin position="578"/>
        <end position="608"/>
    </location>
</feature>
<dbReference type="GO" id="GO:0045842">
    <property type="term" value="P:positive regulation of mitotic metaphase/anaphase transition"/>
    <property type="evidence" value="ECO:0007669"/>
    <property type="project" value="TreeGrafter"/>
</dbReference>
<evidence type="ECO:0000256" key="1">
    <source>
        <dbReference type="ARBA" id="ARBA00007450"/>
    </source>
</evidence>
<evidence type="ECO:0000256" key="3">
    <source>
        <dbReference type="ARBA" id="ARBA00022618"/>
    </source>
</evidence>